<evidence type="ECO:0000313" key="4">
    <source>
        <dbReference type="Proteomes" id="UP000605990"/>
    </source>
</evidence>
<dbReference type="InterPro" id="IPR036890">
    <property type="entry name" value="HATPase_C_sf"/>
</dbReference>
<comment type="caution">
    <text evidence="3">The sequence shown here is derived from an EMBL/GenBank/DDBJ whole genome shotgun (WGS) entry which is preliminary data.</text>
</comment>
<keyword evidence="3" id="KW-0808">Transferase</keyword>
<keyword evidence="1" id="KW-0472">Membrane</keyword>
<dbReference type="Pfam" id="PF07494">
    <property type="entry name" value="Reg_prop"/>
    <property type="match status" value="1"/>
</dbReference>
<dbReference type="InterPro" id="IPR011110">
    <property type="entry name" value="Reg_prop"/>
</dbReference>
<dbReference type="PANTHER" id="PTHR34220:SF7">
    <property type="entry name" value="SENSOR HISTIDINE KINASE YPDA"/>
    <property type="match status" value="1"/>
</dbReference>
<dbReference type="Gene3D" id="2.130.10.10">
    <property type="entry name" value="YVTN repeat-like/Quinoprotein amine dehydrogenase"/>
    <property type="match status" value="3"/>
</dbReference>
<sequence length="953" mass="112118">MRYFLFFFFFVNLNFSQTYNQLIEYNSSNGLPSDIIYNVVQDKKGYIWIATDNGIVKFNGSTFKKFQLGEGLPSNDIFGLAVDSKNKIWITGYYNGLYYIENDKVKKVKNSENINCLEFTFEYDGKEYFKPFNGYESYVVEYNTLKKIYFEKKYEILNQDKNYLLLVEKNTKIHFIFNKLTKQKIKVPYDYIFYRNFGKKNELNFILKSFVPLLVNKNFSTKIITYDRQKTIPKHTNNFKKIQWLNGSNDNINRIYLYNNDSVFVTKNDIYNRVNSEKIKKIPVDLESVYTILIDNEDNFWVILKNNRLLFLPNNFDQIESYFTDSIFDKKNIQIKHSLIHRKDLYILSNENNLYSFNTNSRKLTCLKKIKDKNPYQIKIINNKIILFCYEGFYYFELLPNKTIKELSFKPTKFQKNGAVFKDKLFYIFLNDIYDEKNRIINTYQSVMRLNSIIALDSNTLVTGNEEEIILLKNGKEIINNKIKLTNVINKIDNKILIGTNSKGLYIINKQLQIEQILLDKENIYKLLVDEKKQIVFAVTDEGILVYKKLNNTFVLNNKITYKNGLIRGKINGLYFENNKLYASTRNGFSIINDPLFITKKEQGKIDIEKITCNDKTIHFNNSTPLHFKSNENNIDIITSIFSFDSKENQTKYYSISKDNSEDVSKKFKHSTLSFKELASGNYRISFYVNNKKDIQSVSFSIEPKFTDSLTFKIIISALSVAFLIILFYSYSWYTKRQFKQKLILHTLELKSLRSQMSPHFIFNALNNFQSILILEGNIKANNYLDKFSKLIRKTLETMHHDKHSLKSEFEYIEKYLDFEKTKNNNLQTSINIDPDIELSKILIPVMIIQPIIENAIIHGLSKIVGVKKINIDFTKDSNNNIKIIIEDNGIGINHSLKTSNHKSIASNIINERIKLHNKIRQNKIHIEKIDLQNENATGTRVTIQIEQKVKHR</sequence>
<dbReference type="Proteomes" id="UP000605990">
    <property type="component" value="Unassembled WGS sequence"/>
</dbReference>
<protein>
    <submittedName>
        <fullName evidence="3">Histidine kinase</fullName>
    </submittedName>
</protein>
<evidence type="ECO:0000259" key="2">
    <source>
        <dbReference type="Pfam" id="PF06580"/>
    </source>
</evidence>
<keyword evidence="1" id="KW-1133">Transmembrane helix</keyword>
<dbReference type="InterPro" id="IPR050640">
    <property type="entry name" value="Bact_2-comp_sensor_kinase"/>
</dbReference>
<dbReference type="PANTHER" id="PTHR34220">
    <property type="entry name" value="SENSOR HISTIDINE KINASE YPDA"/>
    <property type="match status" value="1"/>
</dbReference>
<dbReference type="RefSeq" id="WP_166126889.1">
    <property type="nucleotide sequence ID" value="NZ_JAANOQ010000004.1"/>
</dbReference>
<feature type="domain" description="Signal transduction histidine kinase internal region" evidence="2">
    <location>
        <begin position="749"/>
        <end position="824"/>
    </location>
</feature>
<dbReference type="SUPFAM" id="SSF63829">
    <property type="entry name" value="Calcium-dependent phosphotriesterase"/>
    <property type="match status" value="1"/>
</dbReference>
<keyword evidence="4" id="KW-1185">Reference proteome</keyword>
<dbReference type="SUPFAM" id="SSF69322">
    <property type="entry name" value="Tricorn protease domain 2"/>
    <property type="match status" value="1"/>
</dbReference>
<dbReference type="Pfam" id="PF06580">
    <property type="entry name" value="His_kinase"/>
    <property type="match status" value="1"/>
</dbReference>
<organism evidence="3 4">
    <name type="scientific">Flavobacterium bernardetii</name>
    <dbReference type="NCBI Taxonomy" id="2813823"/>
    <lineage>
        <taxon>Bacteria</taxon>
        <taxon>Pseudomonadati</taxon>
        <taxon>Bacteroidota</taxon>
        <taxon>Flavobacteriia</taxon>
        <taxon>Flavobacteriales</taxon>
        <taxon>Flavobacteriaceae</taxon>
        <taxon>Flavobacterium</taxon>
    </lineage>
</organism>
<dbReference type="SUPFAM" id="SSF55874">
    <property type="entry name" value="ATPase domain of HSP90 chaperone/DNA topoisomerase II/histidine kinase"/>
    <property type="match status" value="1"/>
</dbReference>
<name>A0ABR7IXK6_9FLAO</name>
<dbReference type="Gene3D" id="3.30.565.10">
    <property type="entry name" value="Histidine kinase-like ATPase, C-terminal domain"/>
    <property type="match status" value="1"/>
</dbReference>
<keyword evidence="1" id="KW-0812">Transmembrane</keyword>
<evidence type="ECO:0000313" key="3">
    <source>
        <dbReference type="EMBL" id="MBC5834519.1"/>
    </source>
</evidence>
<reference evidence="3 4" key="1">
    <citation type="submission" date="2020-08" db="EMBL/GenBank/DDBJ databases">
        <title>Description of novel Flavobacterium F-408 isolate.</title>
        <authorList>
            <person name="Saticioglu I.B."/>
            <person name="Duman M."/>
            <person name="Altun S."/>
        </authorList>
    </citation>
    <scope>NUCLEOTIDE SEQUENCE [LARGE SCALE GENOMIC DNA]</scope>
    <source>
        <strain evidence="3 4">F-408</strain>
    </source>
</reference>
<keyword evidence="3" id="KW-0418">Kinase</keyword>
<proteinExistence type="predicted"/>
<feature type="transmembrane region" description="Helical" evidence="1">
    <location>
        <begin position="714"/>
        <end position="734"/>
    </location>
</feature>
<evidence type="ECO:0000256" key="1">
    <source>
        <dbReference type="SAM" id="Phobius"/>
    </source>
</evidence>
<dbReference type="InterPro" id="IPR010559">
    <property type="entry name" value="Sig_transdc_His_kin_internal"/>
</dbReference>
<dbReference type="InterPro" id="IPR015943">
    <property type="entry name" value="WD40/YVTN_repeat-like_dom_sf"/>
</dbReference>
<accession>A0ABR7IXK6</accession>
<gene>
    <name evidence="3" type="ORF">H8R27_06430</name>
</gene>
<dbReference type="EMBL" id="JACRUN010000003">
    <property type="protein sequence ID" value="MBC5834519.1"/>
    <property type="molecule type" value="Genomic_DNA"/>
</dbReference>
<dbReference type="GO" id="GO:0016301">
    <property type="term" value="F:kinase activity"/>
    <property type="evidence" value="ECO:0007669"/>
    <property type="project" value="UniProtKB-KW"/>
</dbReference>